<dbReference type="Pfam" id="PF03564">
    <property type="entry name" value="DUF1759"/>
    <property type="match status" value="1"/>
</dbReference>
<reference evidence="2 3" key="1">
    <citation type="submission" date="2023-02" db="EMBL/GenBank/DDBJ databases">
        <title>LHISI_Scaffold_Assembly.</title>
        <authorList>
            <person name="Stuart O.P."/>
            <person name="Cleave R."/>
            <person name="Magrath M.J.L."/>
            <person name="Mikheyev A.S."/>
        </authorList>
    </citation>
    <scope>NUCLEOTIDE SEQUENCE [LARGE SCALE GENOMIC DNA]</scope>
    <source>
        <strain evidence="2">Daus_M_001</strain>
        <tissue evidence="2">Leg muscle</tissue>
    </source>
</reference>
<evidence type="ECO:0000256" key="1">
    <source>
        <dbReference type="SAM" id="Coils"/>
    </source>
</evidence>
<evidence type="ECO:0000313" key="2">
    <source>
        <dbReference type="EMBL" id="KAJ8866324.1"/>
    </source>
</evidence>
<accession>A0ABQ9G5K2</accession>
<organism evidence="2 3">
    <name type="scientific">Dryococelus australis</name>
    <dbReference type="NCBI Taxonomy" id="614101"/>
    <lineage>
        <taxon>Eukaryota</taxon>
        <taxon>Metazoa</taxon>
        <taxon>Ecdysozoa</taxon>
        <taxon>Arthropoda</taxon>
        <taxon>Hexapoda</taxon>
        <taxon>Insecta</taxon>
        <taxon>Pterygota</taxon>
        <taxon>Neoptera</taxon>
        <taxon>Polyneoptera</taxon>
        <taxon>Phasmatodea</taxon>
        <taxon>Verophasmatodea</taxon>
        <taxon>Anareolatae</taxon>
        <taxon>Phasmatidae</taxon>
        <taxon>Eurycanthinae</taxon>
        <taxon>Dryococelus</taxon>
    </lineage>
</organism>
<dbReference type="Proteomes" id="UP001159363">
    <property type="component" value="Chromosome 15"/>
</dbReference>
<comment type="caution">
    <text evidence="2">The sequence shown here is derived from an EMBL/GenBank/DDBJ whole genome shotgun (WGS) entry which is preliminary data.</text>
</comment>
<gene>
    <name evidence="2" type="ORF">PR048_032167</name>
</gene>
<dbReference type="InterPro" id="IPR005312">
    <property type="entry name" value="DUF1759"/>
</dbReference>
<dbReference type="PANTHER" id="PTHR47331">
    <property type="entry name" value="PHD-TYPE DOMAIN-CONTAINING PROTEIN"/>
    <property type="match status" value="1"/>
</dbReference>
<sequence>MSDKANGITLSKEKGVQNQYHIDILLANICVEAKNKEAYNTHEEELGDAQERLTALMIKLAELGAENKKDECRNLPVFSGNLHEWISIKDLFEAVVHHNSQLTGAQKLQYCKGLLQGEAAALVKSIPVSSVNYIEAWTILNARYENKLELIDSTLKQLFSQPAVQHESVSMLRRLEDTVLEYTQLLKVVGQRVKHWDSVLEFLVIEKLDSDSKHQWLSLKKDKLPTFSQLTEFLKHCRRALA</sequence>
<proteinExistence type="predicted"/>
<protein>
    <submittedName>
        <fullName evidence="2">Uncharacterized protein</fullName>
    </submittedName>
</protein>
<keyword evidence="1" id="KW-0175">Coiled coil</keyword>
<feature type="coiled-coil region" evidence="1">
    <location>
        <begin position="39"/>
        <end position="66"/>
    </location>
</feature>
<evidence type="ECO:0000313" key="3">
    <source>
        <dbReference type="Proteomes" id="UP001159363"/>
    </source>
</evidence>
<name>A0ABQ9G5K2_9NEOP</name>
<keyword evidence="3" id="KW-1185">Reference proteome</keyword>
<dbReference type="PANTHER" id="PTHR47331:SF4">
    <property type="entry name" value="PEPTIDASE S1 DOMAIN-CONTAINING PROTEIN"/>
    <property type="match status" value="1"/>
</dbReference>
<dbReference type="EMBL" id="JARBHB010000016">
    <property type="protein sequence ID" value="KAJ8866324.1"/>
    <property type="molecule type" value="Genomic_DNA"/>
</dbReference>